<evidence type="ECO:0008006" key="3">
    <source>
        <dbReference type="Google" id="ProtNLM"/>
    </source>
</evidence>
<evidence type="ECO:0000313" key="1">
    <source>
        <dbReference type="EMBL" id="PJC81312.1"/>
    </source>
</evidence>
<evidence type="ECO:0000313" key="2">
    <source>
        <dbReference type="Proteomes" id="UP000229370"/>
    </source>
</evidence>
<dbReference type="GO" id="GO:0009187">
    <property type="term" value="P:cyclic nucleotide metabolic process"/>
    <property type="evidence" value="ECO:0007669"/>
    <property type="project" value="TreeGrafter"/>
</dbReference>
<dbReference type="SUPFAM" id="SSF55144">
    <property type="entry name" value="LigT-like"/>
    <property type="match status" value="1"/>
</dbReference>
<accession>A0A2M8GL81</accession>
<dbReference type="Proteomes" id="UP000229370">
    <property type="component" value="Unassembled WGS sequence"/>
</dbReference>
<dbReference type="InterPro" id="IPR012386">
    <property type="entry name" value="Cyclic-nucl_3Pdiesterase"/>
</dbReference>
<proteinExistence type="predicted"/>
<dbReference type="GO" id="GO:0004113">
    <property type="term" value="F:2',3'-cyclic-nucleotide 3'-phosphodiesterase activity"/>
    <property type="evidence" value="ECO:0007669"/>
    <property type="project" value="TreeGrafter"/>
</dbReference>
<comment type="caution">
    <text evidence="1">The sequence shown here is derived from an EMBL/GenBank/DDBJ whole genome shotgun (WGS) entry which is preliminary data.</text>
</comment>
<dbReference type="InterPro" id="IPR009097">
    <property type="entry name" value="Cyclic_Pdiesterase"/>
</dbReference>
<dbReference type="Gene3D" id="3.90.1140.10">
    <property type="entry name" value="Cyclic phosphodiesterase"/>
    <property type="match status" value="1"/>
</dbReference>
<dbReference type="Pfam" id="PF13563">
    <property type="entry name" value="2_5_RNA_ligase2"/>
    <property type="match status" value="1"/>
</dbReference>
<dbReference type="EMBL" id="PFQK01000091">
    <property type="protein sequence ID" value="PJC81312.1"/>
    <property type="molecule type" value="Genomic_DNA"/>
</dbReference>
<sequence length="176" mass="20923">MNFDISLWLIPKKEQEKQIEKTINSLTIKYSVFSFIPHITIYHFGTTSILNDINSFIDKKLAKTHRFNLDFERIDFSDIFTKTLFAKYKINTSLIDLYKTFHNKYKGIKDYQLTPHLSLIYKTNMNKGDKLKEAQNITLPLKITIDRLYVITKKNGDIKIDKDVLQWKIVHKLYLK</sequence>
<name>A0A2M8GL81_9BACT</name>
<protein>
    <recommendedName>
        <fullName evidence="3">Cyclic phosphodiesterase-like protein</fullName>
    </recommendedName>
</protein>
<reference evidence="2" key="1">
    <citation type="submission" date="2017-09" db="EMBL/GenBank/DDBJ databases">
        <title>Depth-based differentiation of microbial function through sediment-hosted aquifers and enrichment of novel symbionts in the deep terrestrial subsurface.</title>
        <authorList>
            <person name="Probst A.J."/>
            <person name="Ladd B."/>
            <person name="Jarett J.K."/>
            <person name="Geller-Mcgrath D.E."/>
            <person name="Sieber C.M.K."/>
            <person name="Emerson J.B."/>
            <person name="Anantharaman K."/>
            <person name="Thomas B.C."/>
            <person name="Malmstrom R."/>
            <person name="Stieglmeier M."/>
            <person name="Klingl A."/>
            <person name="Woyke T."/>
            <person name="Ryan C.M."/>
            <person name="Banfield J.F."/>
        </authorList>
    </citation>
    <scope>NUCLEOTIDE SEQUENCE [LARGE SCALE GENOMIC DNA]</scope>
</reference>
<dbReference type="PANTHER" id="PTHR28141:SF1">
    <property type="entry name" value="2',3'-CYCLIC-NUCLEOTIDE 3'-PHOSPHODIESTERASE"/>
    <property type="match status" value="1"/>
</dbReference>
<organism evidence="1 2">
    <name type="scientific">Candidatus Roizmanbacteria bacterium CG_4_8_14_3_um_filter_36_10</name>
    <dbReference type="NCBI Taxonomy" id="1974834"/>
    <lineage>
        <taxon>Bacteria</taxon>
        <taxon>Candidatus Roizmaniibacteriota</taxon>
    </lineage>
</organism>
<gene>
    <name evidence="1" type="ORF">CO007_05280</name>
</gene>
<dbReference type="AlphaFoldDB" id="A0A2M8GL81"/>
<dbReference type="PANTHER" id="PTHR28141">
    <property type="entry name" value="2',3'-CYCLIC-NUCLEOTIDE 3'-PHOSPHODIESTERASE"/>
    <property type="match status" value="1"/>
</dbReference>